<keyword evidence="3" id="KW-1185">Reference proteome</keyword>
<evidence type="ECO:0000313" key="3">
    <source>
        <dbReference type="Proteomes" id="UP001604336"/>
    </source>
</evidence>
<dbReference type="SUPFAM" id="SSF56300">
    <property type="entry name" value="Metallo-dependent phosphatases"/>
    <property type="match status" value="1"/>
</dbReference>
<accession>A0ABD1QY94</accession>
<keyword evidence="1" id="KW-0812">Transmembrane</keyword>
<dbReference type="PANTHER" id="PTHR32254">
    <property type="entry name" value="EXPRESSED PROTEIN"/>
    <property type="match status" value="1"/>
</dbReference>
<evidence type="ECO:0000313" key="2">
    <source>
        <dbReference type="EMBL" id="KAL2481170.1"/>
    </source>
</evidence>
<keyword evidence="1" id="KW-0472">Membrane</keyword>
<dbReference type="EMBL" id="JBFOLK010000010">
    <property type="protein sequence ID" value="KAL2481170.1"/>
    <property type="molecule type" value="Genomic_DNA"/>
</dbReference>
<dbReference type="InterPro" id="IPR029052">
    <property type="entry name" value="Metallo-depent_PP-like"/>
</dbReference>
<comment type="caution">
    <text evidence="2">The sequence shown here is derived from an EMBL/GenBank/DDBJ whole genome shotgun (WGS) entry which is preliminary data.</text>
</comment>
<feature type="transmembrane region" description="Helical" evidence="1">
    <location>
        <begin position="69"/>
        <end position="89"/>
    </location>
</feature>
<dbReference type="AlphaFoldDB" id="A0ABD1QY94"/>
<organism evidence="2 3">
    <name type="scientific">Abeliophyllum distichum</name>
    <dbReference type="NCBI Taxonomy" id="126358"/>
    <lineage>
        <taxon>Eukaryota</taxon>
        <taxon>Viridiplantae</taxon>
        <taxon>Streptophyta</taxon>
        <taxon>Embryophyta</taxon>
        <taxon>Tracheophyta</taxon>
        <taxon>Spermatophyta</taxon>
        <taxon>Magnoliopsida</taxon>
        <taxon>eudicotyledons</taxon>
        <taxon>Gunneridae</taxon>
        <taxon>Pentapetalae</taxon>
        <taxon>asterids</taxon>
        <taxon>lamiids</taxon>
        <taxon>Lamiales</taxon>
        <taxon>Oleaceae</taxon>
        <taxon>Forsythieae</taxon>
        <taxon>Abeliophyllum</taxon>
    </lineage>
</organism>
<protein>
    <submittedName>
        <fullName evidence="2">Calcineurin-like metallo-phosphoesterase superfamily protein</fullName>
    </submittedName>
</protein>
<name>A0ABD1QY94_9LAMI</name>
<dbReference type="PANTHER" id="PTHR32254:SF5">
    <property type="entry name" value="CALCINEURIN-LIKE METALLO-PHOSPHOESTERASE SUPERFAMILY PROTEIN"/>
    <property type="match status" value="1"/>
</dbReference>
<keyword evidence="1" id="KW-1133">Transmembrane helix</keyword>
<sequence>MNCTTLVGQTLGTLNDGQTLPDLKKYKYVQRIAVLHHITDYYRALRSISLFPHAIRRRKYREGVEMKENSWICTIFTQLTLCIALYIALNIGQPQKHIFGNSKNEGRPIDMYFISIAGGFRPLEEQTLLLKQMEKVVTSYKARFIVNINELGESDPLLQNATWYPELQKLPWYTTRALKGEGANYFLQKIKIPYGQTLDIIALNTGLLQGSSSIPENEQLQWLTTTLKESSSDWKIVFGFHQLVTSEDHVQKMEPIFERLYSIFLNYGVNAYWSWRADNVLGGTVRLSNADPMDKRPYLTAANQNLVHNKEMVNGFLLHRVSPLEIVTYLVKLTGEVVQISALQQMGKEVM</sequence>
<dbReference type="Gene3D" id="3.60.21.10">
    <property type="match status" value="1"/>
</dbReference>
<evidence type="ECO:0000256" key="1">
    <source>
        <dbReference type="SAM" id="Phobius"/>
    </source>
</evidence>
<gene>
    <name evidence="2" type="ORF">Adt_34136</name>
</gene>
<proteinExistence type="predicted"/>
<reference evidence="3" key="1">
    <citation type="submission" date="2024-07" db="EMBL/GenBank/DDBJ databases">
        <title>Two chromosome-level genome assemblies of Korean endemic species Abeliophyllum distichum and Forsythia ovata (Oleaceae).</title>
        <authorList>
            <person name="Jang H."/>
        </authorList>
    </citation>
    <scope>NUCLEOTIDE SEQUENCE [LARGE SCALE GENOMIC DNA]</scope>
</reference>
<dbReference type="Proteomes" id="UP001604336">
    <property type="component" value="Unassembled WGS sequence"/>
</dbReference>